<gene>
    <name evidence="2" type="ORF">K491DRAFT_735867</name>
</gene>
<evidence type="ECO:0000313" key="2">
    <source>
        <dbReference type="EMBL" id="KAF2648959.1"/>
    </source>
</evidence>
<dbReference type="OrthoDB" id="10252740at2759"/>
<dbReference type="Proteomes" id="UP000799324">
    <property type="component" value="Unassembled WGS sequence"/>
</dbReference>
<evidence type="ECO:0000259" key="1">
    <source>
        <dbReference type="SMART" id="SM00950"/>
    </source>
</evidence>
<organism evidence="2 3">
    <name type="scientific">Lophiostoma macrostomum CBS 122681</name>
    <dbReference type="NCBI Taxonomy" id="1314788"/>
    <lineage>
        <taxon>Eukaryota</taxon>
        <taxon>Fungi</taxon>
        <taxon>Dikarya</taxon>
        <taxon>Ascomycota</taxon>
        <taxon>Pezizomycotina</taxon>
        <taxon>Dothideomycetes</taxon>
        <taxon>Pleosporomycetidae</taxon>
        <taxon>Pleosporales</taxon>
        <taxon>Lophiostomataceae</taxon>
        <taxon>Lophiostoma</taxon>
    </lineage>
</organism>
<dbReference type="AlphaFoldDB" id="A0A6A6SMM3"/>
<feature type="domain" description="Piwi" evidence="1">
    <location>
        <begin position="35"/>
        <end position="243"/>
    </location>
</feature>
<dbReference type="InterPro" id="IPR036397">
    <property type="entry name" value="RNaseH_sf"/>
</dbReference>
<sequence>MSEANGGGISEAAERAWEQLLRYYSEEMGKLIPDSIVLVQPSKDPRNYADSKYLCDKVSGFQCIVMTETPHLRPDKKSQLPGQRFFSYWLDYTLVLGADVTHPGLGALHGCPSIAAVVGSVDGTGGKFFGLDEAAGGFTRDDQQHDRLGSRANLCMMDHIPDFKLTAIVVTKRHHTRFYPTDKKYTMFKNENCMPERHGHVDCPAPATHDLCHSYVRATLAVSYASPAYYADRLCDRGRQYLREFFASSKKQRDSLDHFKKQLGTQRRQGHPAVAERNTKVRRPEKEVLAERSREAENKKWAENQLKKRIEKEVAVRWNPVDEYKPGGRFVEQLEMRKKSLFETMY</sequence>
<dbReference type="SUPFAM" id="SSF53098">
    <property type="entry name" value="Ribonuclease H-like"/>
    <property type="match status" value="1"/>
</dbReference>
<proteinExistence type="predicted"/>
<dbReference type="InterPro" id="IPR012337">
    <property type="entry name" value="RNaseH-like_sf"/>
</dbReference>
<accession>A0A6A6SMM3</accession>
<evidence type="ECO:0000313" key="3">
    <source>
        <dbReference type="Proteomes" id="UP000799324"/>
    </source>
</evidence>
<name>A0A6A6SMM3_9PLEO</name>
<reference evidence="2" key="1">
    <citation type="journal article" date="2020" name="Stud. Mycol.">
        <title>101 Dothideomycetes genomes: a test case for predicting lifestyles and emergence of pathogens.</title>
        <authorList>
            <person name="Haridas S."/>
            <person name="Albert R."/>
            <person name="Binder M."/>
            <person name="Bloem J."/>
            <person name="Labutti K."/>
            <person name="Salamov A."/>
            <person name="Andreopoulos B."/>
            <person name="Baker S."/>
            <person name="Barry K."/>
            <person name="Bills G."/>
            <person name="Bluhm B."/>
            <person name="Cannon C."/>
            <person name="Castanera R."/>
            <person name="Culley D."/>
            <person name="Daum C."/>
            <person name="Ezra D."/>
            <person name="Gonzalez J."/>
            <person name="Henrissat B."/>
            <person name="Kuo A."/>
            <person name="Liang C."/>
            <person name="Lipzen A."/>
            <person name="Lutzoni F."/>
            <person name="Magnuson J."/>
            <person name="Mondo S."/>
            <person name="Nolan M."/>
            <person name="Ohm R."/>
            <person name="Pangilinan J."/>
            <person name="Park H.-J."/>
            <person name="Ramirez L."/>
            <person name="Alfaro M."/>
            <person name="Sun H."/>
            <person name="Tritt A."/>
            <person name="Yoshinaga Y."/>
            <person name="Zwiers L.-H."/>
            <person name="Turgeon B."/>
            <person name="Goodwin S."/>
            <person name="Spatafora J."/>
            <person name="Crous P."/>
            <person name="Grigoriev I."/>
        </authorList>
    </citation>
    <scope>NUCLEOTIDE SEQUENCE</scope>
    <source>
        <strain evidence="2">CBS 122681</strain>
    </source>
</reference>
<dbReference type="SMART" id="SM00950">
    <property type="entry name" value="Piwi"/>
    <property type="match status" value="1"/>
</dbReference>
<keyword evidence="3" id="KW-1185">Reference proteome</keyword>
<protein>
    <recommendedName>
        <fullName evidence="1">Piwi domain-containing protein</fullName>
    </recommendedName>
</protein>
<dbReference type="PANTHER" id="PTHR22891">
    <property type="entry name" value="EUKARYOTIC TRANSLATION INITIATION FACTOR 2C"/>
    <property type="match status" value="1"/>
</dbReference>
<dbReference type="Gene3D" id="3.30.420.10">
    <property type="entry name" value="Ribonuclease H-like superfamily/Ribonuclease H"/>
    <property type="match status" value="3"/>
</dbReference>
<dbReference type="GO" id="GO:0003676">
    <property type="term" value="F:nucleic acid binding"/>
    <property type="evidence" value="ECO:0007669"/>
    <property type="project" value="InterPro"/>
</dbReference>
<dbReference type="InterPro" id="IPR003165">
    <property type="entry name" value="Piwi"/>
</dbReference>
<dbReference type="EMBL" id="MU004513">
    <property type="protein sequence ID" value="KAF2648959.1"/>
    <property type="molecule type" value="Genomic_DNA"/>
</dbReference>